<keyword evidence="3" id="KW-0547">Nucleotide-binding</keyword>
<dbReference type="GO" id="GO:0005524">
    <property type="term" value="F:ATP binding"/>
    <property type="evidence" value="ECO:0007669"/>
    <property type="project" value="UniProtKB-KW"/>
</dbReference>
<keyword evidence="5" id="KW-0067">ATP-binding</keyword>
<dbReference type="GO" id="GO:0005829">
    <property type="term" value="C:cytosol"/>
    <property type="evidence" value="ECO:0007669"/>
    <property type="project" value="TreeGrafter"/>
</dbReference>
<dbReference type="OrthoDB" id="9800808at2"/>
<reference evidence="7 8" key="1">
    <citation type="submission" date="2018-07" db="EMBL/GenBank/DDBJ databases">
        <title>Genomic Encyclopedia of Type Strains, Phase IV (KMG-IV): sequencing the most valuable type-strain genomes for metagenomic binning, comparative biology and taxonomic classification.</title>
        <authorList>
            <person name="Goeker M."/>
        </authorList>
    </citation>
    <scope>NUCLEOTIDE SEQUENCE [LARGE SCALE GENOMIC DNA]</scope>
    <source>
        <strain evidence="7 8">DSM 27016</strain>
    </source>
</reference>
<dbReference type="PANTHER" id="PTHR10534">
    <property type="entry name" value="PYRIDOXAL KINASE"/>
    <property type="match status" value="1"/>
</dbReference>
<dbReference type="NCBIfam" id="NF005491">
    <property type="entry name" value="PRK07105.1"/>
    <property type="match status" value="1"/>
</dbReference>
<dbReference type="AlphaFoldDB" id="A0A369BIC0"/>
<dbReference type="GO" id="GO:0008478">
    <property type="term" value="F:pyridoxal kinase activity"/>
    <property type="evidence" value="ECO:0007669"/>
    <property type="project" value="UniProtKB-EC"/>
</dbReference>
<dbReference type="RefSeq" id="WP_114296503.1">
    <property type="nucleotide sequence ID" value="NZ_QPJT01000003.1"/>
</dbReference>
<dbReference type="Pfam" id="PF08543">
    <property type="entry name" value="Phos_pyr_kin"/>
    <property type="match status" value="1"/>
</dbReference>
<dbReference type="EMBL" id="QPJT01000003">
    <property type="protein sequence ID" value="RCX19444.1"/>
    <property type="molecule type" value="Genomic_DNA"/>
</dbReference>
<evidence type="ECO:0000313" key="8">
    <source>
        <dbReference type="Proteomes" id="UP000253034"/>
    </source>
</evidence>
<dbReference type="Proteomes" id="UP000253034">
    <property type="component" value="Unassembled WGS sequence"/>
</dbReference>
<accession>A0A369BIC0</accession>
<dbReference type="SUPFAM" id="SSF53613">
    <property type="entry name" value="Ribokinase-like"/>
    <property type="match status" value="1"/>
</dbReference>
<dbReference type="GO" id="GO:0009443">
    <property type="term" value="P:pyridoxal 5'-phosphate salvage"/>
    <property type="evidence" value="ECO:0007669"/>
    <property type="project" value="InterPro"/>
</dbReference>
<keyword evidence="2" id="KW-0808">Transferase</keyword>
<dbReference type="Gene3D" id="3.40.1190.20">
    <property type="match status" value="1"/>
</dbReference>
<dbReference type="InterPro" id="IPR029056">
    <property type="entry name" value="Ribokinase-like"/>
</dbReference>
<evidence type="ECO:0000259" key="6">
    <source>
        <dbReference type="Pfam" id="PF08543"/>
    </source>
</evidence>
<sequence>MQKRVAAIHDISCLGRCSLTVALPVLSAGGIETSVIPTAILSTHTGGFPGFTFRDLSSDILPIARHWKSLNIRFDAMYTGYLASFQQLEIVSELLDMFSAEDNLLFVDPVMGDNGKFYTSFYPEFAGGMTKLCSKADVIIPNLTEAALLLGEEYRNGPYTEDYIKYLLQSLAELGPKKVVVTGVYFDDDTLGAAAYDRDTEEIAYVLNEKIPGSYHGTGDIFGSTLLAALLNGFSLYDSTEIASKYTSDSIRCSYAGATDRRFGVSFEYSLGELAGVLRPSGL</sequence>
<proteinExistence type="predicted"/>
<keyword evidence="8" id="KW-1185">Reference proteome</keyword>
<evidence type="ECO:0000313" key="7">
    <source>
        <dbReference type="EMBL" id="RCX19444.1"/>
    </source>
</evidence>
<feature type="domain" description="Pyridoxamine kinase/Phosphomethylpyrimidine kinase" evidence="6">
    <location>
        <begin position="71"/>
        <end position="254"/>
    </location>
</feature>
<evidence type="ECO:0000256" key="2">
    <source>
        <dbReference type="ARBA" id="ARBA00022679"/>
    </source>
</evidence>
<evidence type="ECO:0000256" key="3">
    <source>
        <dbReference type="ARBA" id="ARBA00022741"/>
    </source>
</evidence>
<evidence type="ECO:0000256" key="4">
    <source>
        <dbReference type="ARBA" id="ARBA00022777"/>
    </source>
</evidence>
<dbReference type="InterPro" id="IPR004625">
    <property type="entry name" value="PyrdxlKinase"/>
</dbReference>
<name>A0A369BIC0_9FIRM</name>
<dbReference type="PANTHER" id="PTHR10534:SF2">
    <property type="entry name" value="PYRIDOXAL KINASE"/>
    <property type="match status" value="1"/>
</dbReference>
<keyword evidence="4 7" id="KW-0418">Kinase</keyword>
<organism evidence="7 8">
    <name type="scientific">Anaerobacterium chartisolvens</name>
    <dbReference type="NCBI Taxonomy" id="1297424"/>
    <lineage>
        <taxon>Bacteria</taxon>
        <taxon>Bacillati</taxon>
        <taxon>Bacillota</taxon>
        <taxon>Clostridia</taxon>
        <taxon>Eubacteriales</taxon>
        <taxon>Oscillospiraceae</taxon>
        <taxon>Anaerobacterium</taxon>
    </lineage>
</organism>
<gene>
    <name evidence="7" type="ORF">DFR58_103190</name>
</gene>
<comment type="caution">
    <text evidence="7">The sequence shown here is derived from an EMBL/GenBank/DDBJ whole genome shotgun (WGS) entry which is preliminary data.</text>
</comment>
<dbReference type="CDD" id="cd01173">
    <property type="entry name" value="pyridoxal_pyridoxamine_kinase"/>
    <property type="match status" value="1"/>
</dbReference>
<evidence type="ECO:0000256" key="1">
    <source>
        <dbReference type="ARBA" id="ARBA00012104"/>
    </source>
</evidence>
<dbReference type="InterPro" id="IPR013749">
    <property type="entry name" value="PM/HMP-P_kinase-1"/>
</dbReference>
<dbReference type="EC" id="2.7.1.35" evidence="1"/>
<evidence type="ECO:0000256" key="5">
    <source>
        <dbReference type="ARBA" id="ARBA00022840"/>
    </source>
</evidence>
<protein>
    <recommendedName>
        <fullName evidence="1">pyridoxal kinase</fullName>
        <ecNumber evidence="1">2.7.1.35</ecNumber>
    </recommendedName>
</protein>